<evidence type="ECO:0000256" key="3">
    <source>
        <dbReference type="ARBA" id="ARBA00022483"/>
    </source>
</evidence>
<comment type="subcellular location">
    <subcellularLocation>
        <location evidence="1">Late endosome</location>
    </subcellularLocation>
</comment>
<dbReference type="OrthoDB" id="10036543at2759"/>
<dbReference type="Pfam" id="PF00168">
    <property type="entry name" value="C2"/>
    <property type="match status" value="2"/>
</dbReference>
<evidence type="ECO:0000313" key="7">
    <source>
        <dbReference type="EMBL" id="CAF0819231.1"/>
    </source>
</evidence>
<dbReference type="SUPFAM" id="SSF49562">
    <property type="entry name" value="C2 domain (Calcium/lipid-binding domain, CaLB)"/>
    <property type="match status" value="1"/>
</dbReference>
<dbReference type="InterPro" id="IPR052095">
    <property type="entry name" value="UNC-13_domain"/>
</dbReference>
<protein>
    <recommendedName>
        <fullName evidence="9">C2 domain-containing protein</fullName>
    </recommendedName>
</protein>
<keyword evidence="8" id="KW-1185">Reference proteome</keyword>
<dbReference type="PANTHER" id="PTHR45999:SF4">
    <property type="entry name" value="UNC-13-4A, ISOFORM B"/>
    <property type="match status" value="1"/>
</dbReference>
<evidence type="ECO:0000259" key="5">
    <source>
        <dbReference type="PROSITE" id="PS50004"/>
    </source>
</evidence>
<dbReference type="InterPro" id="IPR035892">
    <property type="entry name" value="C2_domain_sf"/>
</dbReference>
<name>A0A813U113_9BILA</name>
<dbReference type="Gene3D" id="1.10.357.50">
    <property type="match status" value="1"/>
</dbReference>
<dbReference type="GO" id="GO:0006887">
    <property type="term" value="P:exocytosis"/>
    <property type="evidence" value="ECO:0007669"/>
    <property type="project" value="UniProtKB-KW"/>
</dbReference>
<accession>A0A813U113</accession>
<dbReference type="PANTHER" id="PTHR45999">
    <property type="entry name" value="UNC-13-4A, ISOFORM B"/>
    <property type="match status" value="1"/>
</dbReference>
<evidence type="ECO:0008006" key="9">
    <source>
        <dbReference type="Google" id="ProtNLM"/>
    </source>
</evidence>
<feature type="region of interest" description="Disordered" evidence="4">
    <location>
        <begin position="18"/>
        <end position="43"/>
    </location>
</feature>
<dbReference type="InterPro" id="IPR014770">
    <property type="entry name" value="Munc13_1"/>
</dbReference>
<feature type="compositionally biased region" description="Low complexity" evidence="4">
    <location>
        <begin position="301"/>
        <end position="329"/>
    </location>
</feature>
<dbReference type="EMBL" id="CAJNOC010000936">
    <property type="protein sequence ID" value="CAF0819231.1"/>
    <property type="molecule type" value="Genomic_DNA"/>
</dbReference>
<reference evidence="7" key="1">
    <citation type="submission" date="2021-02" db="EMBL/GenBank/DDBJ databases">
        <authorList>
            <person name="Nowell W R."/>
        </authorList>
    </citation>
    <scope>NUCLEOTIDE SEQUENCE</scope>
    <source>
        <strain evidence="7">Ploen Becks lab</strain>
    </source>
</reference>
<dbReference type="CDD" id="cd08676">
    <property type="entry name" value="C2A_Munc13-like"/>
    <property type="match status" value="1"/>
</dbReference>
<feature type="domain" description="C2" evidence="5">
    <location>
        <begin position="198"/>
        <end position="419"/>
    </location>
</feature>
<dbReference type="PROSITE" id="PS51258">
    <property type="entry name" value="MHD1"/>
    <property type="match status" value="1"/>
</dbReference>
<evidence type="ECO:0000256" key="2">
    <source>
        <dbReference type="ARBA" id="ARBA00005823"/>
    </source>
</evidence>
<evidence type="ECO:0000256" key="4">
    <source>
        <dbReference type="SAM" id="MobiDB-lite"/>
    </source>
</evidence>
<proteinExistence type="inferred from homology"/>
<comment type="similarity">
    <text evidence="2">Belongs to the unc-13 family.</text>
</comment>
<dbReference type="SMART" id="SM00239">
    <property type="entry name" value="C2"/>
    <property type="match status" value="1"/>
</dbReference>
<feature type="domain" description="MHD1" evidence="6">
    <location>
        <begin position="790"/>
        <end position="911"/>
    </location>
</feature>
<dbReference type="Gene3D" id="2.60.40.150">
    <property type="entry name" value="C2 domain"/>
    <property type="match status" value="1"/>
</dbReference>
<comment type="caution">
    <text evidence="7">The sequence shown here is derived from an EMBL/GenBank/DDBJ whole genome shotgun (WGS) entry which is preliminary data.</text>
</comment>
<keyword evidence="3" id="KW-0268">Exocytosis</keyword>
<evidence type="ECO:0000259" key="6">
    <source>
        <dbReference type="PROSITE" id="PS51258"/>
    </source>
</evidence>
<dbReference type="GO" id="GO:0005770">
    <property type="term" value="C:late endosome"/>
    <property type="evidence" value="ECO:0007669"/>
    <property type="project" value="UniProtKB-SubCell"/>
</dbReference>
<dbReference type="GO" id="GO:0099503">
    <property type="term" value="C:secretory vesicle"/>
    <property type="evidence" value="ECO:0007669"/>
    <property type="project" value="TreeGrafter"/>
</dbReference>
<sequence length="1073" mass="125101">MENFSTFQNLKRSFKNHTDLNKKEQSIVQTNSNSSPHRSASVKRLPFSTIKSAAQTQKNSNDSLPNSPKLLEDKFAFNRTNYKTSSFHYCKRYSKDDDNVGLFLEALENSVKSINEKKINYFKEVDEELSNLKLIDEKSFHFYTNEDLLCINNEEKEKLYCEIIYTIQHKIGQTIDGHTDFIFDLYKYSQEAFKMTTQDHDRLFQMASEEKPPALILNCEVIEACNLEAKDPNGFSDPYCMLGIIPGNRIEECEIPTNLCKLPTVQNFNLNQPPQITPNSSHKSSIIKRFSSFRRSEKHTSNTTTNNNNNTNLVNNSTNSSNLNKKKSIPNSNLKLSGIIRDKLPAKYIQTTDVKKATLNPVWRQKFRLQIDDIKADTLHLDIWDHDDESSVFDAAKKLNEVKGFKGLDRYFKQIAQSARTNKEENVDDFLGSVNILIDDLPSSGIDKWYELEGRTEKSKVEGKIRLRLKLATKEDRGEEGENAYELKQQEKMLRIFINHELSKLKSSKNNEWRGDLSREAETILHQHSIQGDMNDFQIAMSRWIAFSKSHLEKEISYKLLLDKLEKLDQVWSSSSPSKEESECLKESLDLFIKHCFKLIQNLREAFPVTKNRLGLEKLEYVLRILSKIFNMNAFKYCFPFQNSLIHELVLVIKNASNDWFDRTADGYFRKSEDDSLKKLIEFTYLVYSDLLIAQNFYDSIFKIELNIDYFTILYKKIESKLMDLIEKIIIEEFGEDIKKFPAQVLNLYGQMINVSDSTTKSRKDESSPVSNNLMINYVTITEQIAIELFELYSLIHLIEQMKTYLCENDQTYLAINKFHDLFYMPYKRWIDIIKKRVENKIEKCFDNEKNDVLTELTKVSSSSIEISNLFNQTTRLWKLINWPEFIGSQMFFSEIIDCFSKGITRYATLIQENNNKNLSNQNLQSGFNLSNQNLKYQKFGSELDIYQRLVITSNNLEKVRESFKQFLIDLDFEKCQPLAEKCDNVQLYDLNKAQLETLINNTCEYCVQIIEICLDIIVTNKILKELDQHMFYLFESPESTTAKEEKLETVSDTKMISIVIVYYQKMGNGLGE</sequence>
<dbReference type="Proteomes" id="UP000663879">
    <property type="component" value="Unassembled WGS sequence"/>
</dbReference>
<dbReference type="InterPro" id="IPR000008">
    <property type="entry name" value="C2_dom"/>
</dbReference>
<dbReference type="AlphaFoldDB" id="A0A813U113"/>
<feature type="compositionally biased region" description="Polar residues" evidence="4">
    <location>
        <begin position="26"/>
        <end position="38"/>
    </location>
</feature>
<evidence type="ECO:0000256" key="1">
    <source>
        <dbReference type="ARBA" id="ARBA00004603"/>
    </source>
</evidence>
<feature type="region of interest" description="Disordered" evidence="4">
    <location>
        <begin position="292"/>
        <end position="329"/>
    </location>
</feature>
<dbReference type="PROSITE" id="PS50004">
    <property type="entry name" value="C2"/>
    <property type="match status" value="1"/>
</dbReference>
<organism evidence="7 8">
    <name type="scientific">Brachionus calyciflorus</name>
    <dbReference type="NCBI Taxonomy" id="104777"/>
    <lineage>
        <taxon>Eukaryota</taxon>
        <taxon>Metazoa</taxon>
        <taxon>Spiralia</taxon>
        <taxon>Gnathifera</taxon>
        <taxon>Rotifera</taxon>
        <taxon>Eurotatoria</taxon>
        <taxon>Monogononta</taxon>
        <taxon>Pseudotrocha</taxon>
        <taxon>Ploima</taxon>
        <taxon>Brachionidae</taxon>
        <taxon>Brachionus</taxon>
    </lineage>
</organism>
<evidence type="ECO:0000313" key="8">
    <source>
        <dbReference type="Proteomes" id="UP000663879"/>
    </source>
</evidence>
<gene>
    <name evidence="7" type="ORF">OXX778_LOCUS7376</name>
</gene>